<dbReference type="VEuPathDB" id="FungiDB:A1O9_01329"/>
<protein>
    <submittedName>
        <fullName evidence="2">Uncharacterized protein</fullName>
    </submittedName>
</protein>
<feature type="compositionally biased region" description="Polar residues" evidence="1">
    <location>
        <begin position="67"/>
        <end position="79"/>
    </location>
</feature>
<evidence type="ECO:0000313" key="3">
    <source>
        <dbReference type="Proteomes" id="UP000027920"/>
    </source>
</evidence>
<name>A0A072PUE8_9EURO</name>
<evidence type="ECO:0000313" key="2">
    <source>
        <dbReference type="EMBL" id="KEF63352.1"/>
    </source>
</evidence>
<comment type="caution">
    <text evidence="2">The sequence shown here is derived from an EMBL/GenBank/DDBJ whole genome shotgun (WGS) entry which is preliminary data.</text>
</comment>
<dbReference type="Proteomes" id="UP000027920">
    <property type="component" value="Unassembled WGS sequence"/>
</dbReference>
<gene>
    <name evidence="2" type="ORF">A1O9_01329</name>
</gene>
<feature type="region of interest" description="Disordered" evidence="1">
    <location>
        <begin position="54"/>
        <end position="82"/>
    </location>
</feature>
<keyword evidence="3" id="KW-1185">Reference proteome</keyword>
<evidence type="ECO:0000256" key="1">
    <source>
        <dbReference type="SAM" id="MobiDB-lite"/>
    </source>
</evidence>
<dbReference type="HOGENOM" id="CLU_2003917_0_0_1"/>
<sequence length="124" mass="13907">MNKDPVPVIDASSVKASEPAIVADLVGNPQFQQLFEQFPALRPRLRWIFDASTEQPDYRPGPRYNRSKTSNDSFNSSKLSPERRLARTMHLLDKELKAPSAKTNGIKAFAEMVAQLSTEEQDSS</sequence>
<dbReference type="EMBL" id="AMGV01000001">
    <property type="protein sequence ID" value="KEF63352.1"/>
    <property type="molecule type" value="Genomic_DNA"/>
</dbReference>
<dbReference type="GeneID" id="25276276"/>
<organism evidence="2 3">
    <name type="scientific">Exophiala aquamarina CBS 119918</name>
    <dbReference type="NCBI Taxonomy" id="1182545"/>
    <lineage>
        <taxon>Eukaryota</taxon>
        <taxon>Fungi</taxon>
        <taxon>Dikarya</taxon>
        <taxon>Ascomycota</taxon>
        <taxon>Pezizomycotina</taxon>
        <taxon>Eurotiomycetes</taxon>
        <taxon>Chaetothyriomycetidae</taxon>
        <taxon>Chaetothyriales</taxon>
        <taxon>Herpotrichiellaceae</taxon>
        <taxon>Exophiala</taxon>
    </lineage>
</organism>
<dbReference type="RefSeq" id="XP_013265942.1">
    <property type="nucleotide sequence ID" value="XM_013410488.1"/>
</dbReference>
<reference evidence="2 3" key="1">
    <citation type="submission" date="2013-03" db="EMBL/GenBank/DDBJ databases">
        <title>The Genome Sequence of Exophiala aquamarina CBS 119918.</title>
        <authorList>
            <consortium name="The Broad Institute Genomics Platform"/>
            <person name="Cuomo C."/>
            <person name="de Hoog S."/>
            <person name="Gorbushina A."/>
            <person name="Walker B."/>
            <person name="Young S.K."/>
            <person name="Zeng Q."/>
            <person name="Gargeya S."/>
            <person name="Fitzgerald M."/>
            <person name="Haas B."/>
            <person name="Abouelleil A."/>
            <person name="Allen A.W."/>
            <person name="Alvarado L."/>
            <person name="Arachchi H.M."/>
            <person name="Berlin A.M."/>
            <person name="Chapman S.B."/>
            <person name="Gainer-Dewar J."/>
            <person name="Goldberg J."/>
            <person name="Griggs A."/>
            <person name="Gujja S."/>
            <person name="Hansen M."/>
            <person name="Howarth C."/>
            <person name="Imamovic A."/>
            <person name="Ireland A."/>
            <person name="Larimer J."/>
            <person name="McCowan C."/>
            <person name="Murphy C."/>
            <person name="Pearson M."/>
            <person name="Poon T.W."/>
            <person name="Priest M."/>
            <person name="Roberts A."/>
            <person name="Saif S."/>
            <person name="Shea T."/>
            <person name="Sisk P."/>
            <person name="Sykes S."/>
            <person name="Wortman J."/>
            <person name="Nusbaum C."/>
            <person name="Birren B."/>
        </authorList>
    </citation>
    <scope>NUCLEOTIDE SEQUENCE [LARGE SCALE GENOMIC DNA]</scope>
    <source>
        <strain evidence="2 3">CBS 119918</strain>
    </source>
</reference>
<dbReference type="STRING" id="1182545.A0A072PUE8"/>
<accession>A0A072PUE8</accession>
<dbReference type="AlphaFoldDB" id="A0A072PUE8"/>
<proteinExistence type="predicted"/>
<dbReference type="OrthoDB" id="18412at2759"/>